<name>A0ABT3K0T9_9PROT</name>
<gene>
    <name evidence="1" type="ORF">NO263_00115</name>
</gene>
<dbReference type="EMBL" id="JANGSQ010000025">
    <property type="protein sequence ID" value="MCW4589014.1"/>
    <property type="molecule type" value="Genomic_DNA"/>
</dbReference>
<evidence type="ECO:0000313" key="1">
    <source>
        <dbReference type="EMBL" id="MCW4589014.1"/>
    </source>
</evidence>
<dbReference type="Proteomes" id="UP001526337">
    <property type="component" value="Unassembled WGS sequence"/>
</dbReference>
<protein>
    <submittedName>
        <fullName evidence="1">Uncharacterized protein</fullName>
    </submittedName>
</protein>
<proteinExistence type="predicted"/>
<accession>A0ABT3K0T9</accession>
<keyword evidence="2" id="KW-1185">Reference proteome</keyword>
<reference evidence="1 2" key="1">
    <citation type="submission" date="2022-07" db="EMBL/GenBank/DDBJ databases">
        <title>Genome stability of Gluconacetobacter entanii AV429.</title>
        <authorList>
            <person name="Trcek J."/>
            <person name="Cepec E."/>
        </authorList>
    </citation>
    <scope>NUCLEOTIDE SEQUENCE [LARGE SCALE GENOMIC DNA]</scope>
    <source>
        <strain evidence="1 2">AV429_2022</strain>
    </source>
</reference>
<comment type="caution">
    <text evidence="1">The sequence shown here is derived from an EMBL/GenBank/DDBJ whole genome shotgun (WGS) entry which is preliminary data.</text>
</comment>
<evidence type="ECO:0000313" key="2">
    <source>
        <dbReference type="Proteomes" id="UP001526337"/>
    </source>
</evidence>
<sequence>ADRQPAATTCFHTTYQAFIGLPMPAPKSFWVPPFFKKAVSFEAFWKKLHQKLLSHFRRCGGGTG</sequence>
<feature type="non-terminal residue" evidence="1">
    <location>
        <position position="1"/>
    </location>
</feature>
<organism evidence="1 2">
    <name type="scientific">Gluconacetobacter entanii</name>
    <dbReference type="NCBI Taxonomy" id="108528"/>
    <lineage>
        <taxon>Bacteria</taxon>
        <taxon>Pseudomonadati</taxon>
        <taxon>Pseudomonadota</taxon>
        <taxon>Alphaproteobacteria</taxon>
        <taxon>Acetobacterales</taxon>
        <taxon>Acetobacteraceae</taxon>
        <taxon>Gluconacetobacter</taxon>
    </lineage>
</organism>